<accession>A0A2T3N430</accession>
<evidence type="ECO:0000313" key="5">
    <source>
        <dbReference type="EMBL" id="PSW07221.1"/>
    </source>
</evidence>
<dbReference type="Pfam" id="PF02621">
    <property type="entry name" value="VitK2_biosynth"/>
    <property type="match status" value="1"/>
</dbReference>
<dbReference type="PANTHER" id="PTHR30024">
    <property type="entry name" value="ALIPHATIC SULFONATES-BINDING PROTEIN-RELATED"/>
    <property type="match status" value="1"/>
</dbReference>
<dbReference type="InterPro" id="IPR003773">
    <property type="entry name" value="Menaquinone_biosynth"/>
</dbReference>
<organism evidence="5 6">
    <name type="scientific">Photobacterium lipolyticum</name>
    <dbReference type="NCBI Taxonomy" id="266810"/>
    <lineage>
        <taxon>Bacteria</taxon>
        <taxon>Pseudomonadati</taxon>
        <taxon>Pseudomonadota</taxon>
        <taxon>Gammaproteobacteria</taxon>
        <taxon>Vibrionales</taxon>
        <taxon>Vibrionaceae</taxon>
        <taxon>Photobacterium</taxon>
    </lineage>
</organism>
<dbReference type="AlphaFoldDB" id="A0A2T3N430"/>
<evidence type="ECO:0000256" key="2">
    <source>
        <dbReference type="ARBA" id="ARBA00022428"/>
    </source>
</evidence>
<evidence type="ECO:0000256" key="3">
    <source>
        <dbReference type="ARBA" id="ARBA00023239"/>
    </source>
</evidence>
<dbReference type="RefSeq" id="WP_107281374.1">
    <property type="nucleotide sequence ID" value="NZ_PYMC01000001.1"/>
</dbReference>
<dbReference type="OrthoDB" id="9814375at2"/>
<sequence length="333" mass="36556">MNKILFSTIALLGAIFSLSAQGEQVQASDIKIQNLVKPVHIRMAALKGPTAFGMIRMIDQVESPGNNITLSYELVATPQDMVARISSGQVDIAAMPVNLAAKLYNKMRAKGYAIGASVGDGVIYALTTSKENITWESFRGKTINSIAKGSTPDYLTQYVLNGRGLKEGKDVTLRFTYSHQQLAQMMAAGKIDNAILPEPLVTMVLNNNPEARIFSDMQKEWGELSGTGHNYPISLAVVSPKITNKEVLDAIFSAYEESIEWVLNNPEKAASAIERQGIMPAAIALKAIPRCNLNFSKPAEIKKELELFYDVLFRFDPASIGGKLPDDQFYLEY</sequence>
<comment type="caution">
    <text evidence="5">The sequence shown here is derived from an EMBL/GenBank/DDBJ whole genome shotgun (WGS) entry which is preliminary data.</text>
</comment>
<proteinExistence type="predicted"/>
<evidence type="ECO:0000313" key="6">
    <source>
        <dbReference type="Proteomes" id="UP000240904"/>
    </source>
</evidence>
<comment type="pathway">
    <text evidence="1">Quinol/quinone metabolism; menaquinone biosynthesis.</text>
</comment>
<keyword evidence="2" id="KW-0474">Menaquinone biosynthesis</keyword>
<keyword evidence="4" id="KW-0732">Signal</keyword>
<dbReference type="GO" id="GO:0016829">
    <property type="term" value="F:lyase activity"/>
    <property type="evidence" value="ECO:0007669"/>
    <property type="project" value="UniProtKB-KW"/>
</dbReference>
<reference evidence="5 6" key="1">
    <citation type="submission" date="2018-03" db="EMBL/GenBank/DDBJ databases">
        <title>Whole genome sequencing of Histamine producing bacteria.</title>
        <authorList>
            <person name="Butler K."/>
        </authorList>
    </citation>
    <scope>NUCLEOTIDE SEQUENCE [LARGE SCALE GENOMIC DNA]</scope>
    <source>
        <strain evidence="5 6">DSM 16190</strain>
    </source>
</reference>
<dbReference type="PANTHER" id="PTHR30024:SF46">
    <property type="entry name" value="ABC TRANSPORTER, SUBSTRATE-BINDING LIPOPROTEIN"/>
    <property type="match status" value="1"/>
</dbReference>
<gene>
    <name evidence="5" type="ORF">C9I89_00415</name>
</gene>
<keyword evidence="6" id="KW-1185">Reference proteome</keyword>
<dbReference type="SUPFAM" id="SSF53850">
    <property type="entry name" value="Periplasmic binding protein-like II"/>
    <property type="match status" value="1"/>
</dbReference>
<feature type="chain" id="PRO_5015593515" evidence="4">
    <location>
        <begin position="23"/>
        <end position="333"/>
    </location>
</feature>
<evidence type="ECO:0000256" key="1">
    <source>
        <dbReference type="ARBA" id="ARBA00004863"/>
    </source>
</evidence>
<dbReference type="Proteomes" id="UP000240904">
    <property type="component" value="Unassembled WGS sequence"/>
</dbReference>
<dbReference type="GO" id="GO:0009234">
    <property type="term" value="P:menaquinone biosynthetic process"/>
    <property type="evidence" value="ECO:0007669"/>
    <property type="project" value="UniProtKB-UniPathway"/>
</dbReference>
<dbReference type="InterPro" id="IPR027024">
    <property type="entry name" value="UCP027386_ABC_sbc_TM0202"/>
</dbReference>
<evidence type="ECO:0000256" key="4">
    <source>
        <dbReference type="SAM" id="SignalP"/>
    </source>
</evidence>
<keyword evidence="3" id="KW-0456">Lyase</keyword>
<dbReference type="PIRSF" id="PIRSF027386">
    <property type="entry name" value="UCP027386_ABC_sbc_TM0202"/>
    <property type="match status" value="1"/>
</dbReference>
<dbReference type="UniPathway" id="UPA00079"/>
<feature type="signal peptide" evidence="4">
    <location>
        <begin position="1"/>
        <end position="22"/>
    </location>
</feature>
<protein>
    <submittedName>
        <fullName evidence="5">ABC transporter substrate-binding protein</fullName>
    </submittedName>
</protein>
<dbReference type="EMBL" id="PYMC01000001">
    <property type="protein sequence ID" value="PSW07221.1"/>
    <property type="molecule type" value="Genomic_DNA"/>
</dbReference>
<dbReference type="Gene3D" id="3.40.190.10">
    <property type="entry name" value="Periplasmic binding protein-like II"/>
    <property type="match status" value="2"/>
</dbReference>
<name>A0A2T3N430_9GAMM</name>